<dbReference type="AlphaFoldDB" id="A0A0E9UJL7"/>
<evidence type="ECO:0000313" key="1">
    <source>
        <dbReference type="EMBL" id="JAH65896.1"/>
    </source>
</evidence>
<organism evidence="1">
    <name type="scientific">Anguilla anguilla</name>
    <name type="common">European freshwater eel</name>
    <name type="synonym">Muraena anguilla</name>
    <dbReference type="NCBI Taxonomy" id="7936"/>
    <lineage>
        <taxon>Eukaryota</taxon>
        <taxon>Metazoa</taxon>
        <taxon>Chordata</taxon>
        <taxon>Craniata</taxon>
        <taxon>Vertebrata</taxon>
        <taxon>Euteleostomi</taxon>
        <taxon>Actinopterygii</taxon>
        <taxon>Neopterygii</taxon>
        <taxon>Teleostei</taxon>
        <taxon>Anguilliformes</taxon>
        <taxon>Anguillidae</taxon>
        <taxon>Anguilla</taxon>
    </lineage>
</organism>
<accession>A0A0E9UJL7</accession>
<dbReference type="EMBL" id="GBXM01042681">
    <property type="protein sequence ID" value="JAH65896.1"/>
    <property type="molecule type" value="Transcribed_RNA"/>
</dbReference>
<sequence>MKNQYGIHDMCRPLFMCISQVYEMTVCIFYAKSCSCD</sequence>
<reference evidence="1" key="1">
    <citation type="submission" date="2014-11" db="EMBL/GenBank/DDBJ databases">
        <authorList>
            <person name="Amaro Gonzalez C."/>
        </authorList>
    </citation>
    <scope>NUCLEOTIDE SEQUENCE</scope>
</reference>
<proteinExistence type="predicted"/>
<protein>
    <submittedName>
        <fullName evidence="1">Uncharacterized protein</fullName>
    </submittedName>
</protein>
<reference evidence="1" key="2">
    <citation type="journal article" date="2015" name="Fish Shellfish Immunol.">
        <title>Early steps in the European eel (Anguilla anguilla)-Vibrio vulnificus interaction in the gills: Role of the RtxA13 toxin.</title>
        <authorList>
            <person name="Callol A."/>
            <person name="Pajuelo D."/>
            <person name="Ebbesson L."/>
            <person name="Teles M."/>
            <person name="MacKenzie S."/>
            <person name="Amaro C."/>
        </authorList>
    </citation>
    <scope>NUCLEOTIDE SEQUENCE</scope>
</reference>
<name>A0A0E9UJL7_ANGAN</name>